<dbReference type="PANTHER" id="PTHR13767">
    <property type="entry name" value="TRNA-PSEUDOURIDINE SYNTHASE"/>
    <property type="match status" value="1"/>
</dbReference>
<organism evidence="8 9">
    <name type="scientific">Parvularcula marina</name>
    <dbReference type="NCBI Taxonomy" id="2292771"/>
    <lineage>
        <taxon>Bacteria</taxon>
        <taxon>Pseudomonadati</taxon>
        <taxon>Pseudomonadota</taxon>
        <taxon>Alphaproteobacteria</taxon>
        <taxon>Parvularculales</taxon>
        <taxon>Parvularculaceae</taxon>
        <taxon>Parvularcula</taxon>
    </lineage>
</organism>
<evidence type="ECO:0000256" key="5">
    <source>
        <dbReference type="HAMAP-Rule" id="MF_01080"/>
    </source>
</evidence>
<dbReference type="InterPro" id="IPR014780">
    <property type="entry name" value="tRNA_psdUridine_synth_TruB"/>
</dbReference>
<comment type="caution">
    <text evidence="8">The sequence shown here is derived from an EMBL/GenBank/DDBJ whole genome shotgun (WGS) entry which is preliminary data.</text>
</comment>
<reference evidence="8 9" key="1">
    <citation type="submission" date="2018-08" db="EMBL/GenBank/DDBJ databases">
        <title>Parvularcula sp. SM1705, isolated from surface water of the South Sea China.</title>
        <authorList>
            <person name="Sun L."/>
        </authorList>
    </citation>
    <scope>NUCLEOTIDE SEQUENCE [LARGE SCALE GENOMIC DNA]</scope>
    <source>
        <strain evidence="8 9">SM1705</strain>
    </source>
</reference>
<dbReference type="HAMAP" id="MF_01080">
    <property type="entry name" value="TruB_bact"/>
    <property type="match status" value="1"/>
</dbReference>
<evidence type="ECO:0000313" key="9">
    <source>
        <dbReference type="Proteomes" id="UP000264589"/>
    </source>
</evidence>
<dbReference type="CDD" id="cd02573">
    <property type="entry name" value="PseudoU_synth_EcTruB"/>
    <property type="match status" value="1"/>
</dbReference>
<evidence type="ECO:0000259" key="6">
    <source>
        <dbReference type="Pfam" id="PF01509"/>
    </source>
</evidence>
<gene>
    <name evidence="5 8" type="primary">truB</name>
    <name evidence="8" type="ORF">DX908_09870</name>
</gene>
<dbReference type="PANTHER" id="PTHR13767:SF2">
    <property type="entry name" value="PSEUDOURIDYLATE SYNTHASE TRUB1"/>
    <property type="match status" value="1"/>
</dbReference>
<dbReference type="AlphaFoldDB" id="A0A371RJB7"/>
<dbReference type="EC" id="5.4.99.25" evidence="5"/>
<dbReference type="GO" id="GO:1990481">
    <property type="term" value="P:mRNA pseudouridine synthesis"/>
    <property type="evidence" value="ECO:0007669"/>
    <property type="project" value="TreeGrafter"/>
</dbReference>
<keyword evidence="9" id="KW-1185">Reference proteome</keyword>
<evidence type="ECO:0000313" key="8">
    <source>
        <dbReference type="EMBL" id="RFB05542.1"/>
    </source>
</evidence>
<evidence type="ECO:0000256" key="3">
    <source>
        <dbReference type="ARBA" id="ARBA00022694"/>
    </source>
</evidence>
<comment type="catalytic activity">
    <reaction evidence="1 5">
        <text>uridine(55) in tRNA = pseudouridine(55) in tRNA</text>
        <dbReference type="Rhea" id="RHEA:42532"/>
        <dbReference type="Rhea" id="RHEA-COMP:10101"/>
        <dbReference type="Rhea" id="RHEA-COMP:10102"/>
        <dbReference type="ChEBI" id="CHEBI:65314"/>
        <dbReference type="ChEBI" id="CHEBI:65315"/>
        <dbReference type="EC" id="5.4.99.25"/>
    </reaction>
</comment>
<dbReference type="RefSeq" id="WP_116392175.1">
    <property type="nucleotide sequence ID" value="NZ_QUQO01000001.1"/>
</dbReference>
<sequence>MARRKRGNPVHGWLVLDKPYDLGSTEAVSKSKWLFEAQKAGHAGTLDPLATGILPIAFGEATKTVTYVQDGLKTYRFTARWGVATATDDAEGEVVAESDVRPTREDIEGVLGDFTGIVTQRPPAFSAIKIDGQRAYDLAREGEKVEVPEREVRIEDLRLVEMLSDDEAVLEAVTGKGTYVRALVRDLAQALGTVAHVSALRRTAVGPFTEEMAVRFEDMTGRPDTERLGPEDREGDYTSFLTGIDAAMAEFPSVSIDRPAASRLQHGNDAILSIAEVAPLRQGNPEDIEPVLAVEGETPVAVCRLEGMKLRPVKVFNF</sequence>
<dbReference type="Gene3D" id="3.30.2350.10">
    <property type="entry name" value="Pseudouridine synthase"/>
    <property type="match status" value="1"/>
</dbReference>
<dbReference type="GO" id="GO:0031119">
    <property type="term" value="P:tRNA pseudouridine synthesis"/>
    <property type="evidence" value="ECO:0007669"/>
    <property type="project" value="UniProtKB-UniRule"/>
</dbReference>
<evidence type="ECO:0000256" key="2">
    <source>
        <dbReference type="ARBA" id="ARBA00005642"/>
    </source>
</evidence>
<dbReference type="GO" id="GO:0003723">
    <property type="term" value="F:RNA binding"/>
    <property type="evidence" value="ECO:0007669"/>
    <property type="project" value="InterPro"/>
</dbReference>
<dbReference type="InterPro" id="IPR032819">
    <property type="entry name" value="TruB_C"/>
</dbReference>
<dbReference type="Proteomes" id="UP000264589">
    <property type="component" value="Unassembled WGS sequence"/>
</dbReference>
<dbReference type="OrthoDB" id="9802309at2"/>
<comment type="similarity">
    <text evidence="2 5">Belongs to the pseudouridine synthase TruB family. Type 1 subfamily.</text>
</comment>
<accession>A0A371RJB7</accession>
<protein>
    <recommendedName>
        <fullName evidence="5">tRNA pseudouridine synthase B</fullName>
        <ecNumber evidence="5">5.4.99.25</ecNumber>
    </recommendedName>
    <alternativeName>
        <fullName evidence="5">tRNA pseudouridine(55) synthase</fullName>
        <shortName evidence="5">Psi55 synthase</shortName>
    </alternativeName>
    <alternativeName>
        <fullName evidence="5">tRNA pseudouridylate synthase</fullName>
    </alternativeName>
    <alternativeName>
        <fullName evidence="5">tRNA-uridine isomerase</fullName>
    </alternativeName>
</protein>
<comment type="function">
    <text evidence="5">Responsible for synthesis of pseudouridine from uracil-55 in the psi GC loop of transfer RNAs.</text>
</comment>
<evidence type="ECO:0000256" key="4">
    <source>
        <dbReference type="ARBA" id="ARBA00023235"/>
    </source>
</evidence>
<dbReference type="GO" id="GO:0160148">
    <property type="term" value="F:tRNA pseudouridine(55) synthase activity"/>
    <property type="evidence" value="ECO:0007669"/>
    <property type="project" value="UniProtKB-EC"/>
</dbReference>
<name>A0A371RJB7_9PROT</name>
<evidence type="ECO:0000256" key="1">
    <source>
        <dbReference type="ARBA" id="ARBA00000385"/>
    </source>
</evidence>
<dbReference type="Pfam" id="PF01509">
    <property type="entry name" value="TruB_N"/>
    <property type="match status" value="1"/>
</dbReference>
<keyword evidence="4 5" id="KW-0413">Isomerase</keyword>
<dbReference type="EMBL" id="QUQO01000001">
    <property type="protein sequence ID" value="RFB05542.1"/>
    <property type="molecule type" value="Genomic_DNA"/>
</dbReference>
<keyword evidence="3 5" id="KW-0819">tRNA processing</keyword>
<dbReference type="SUPFAM" id="SSF55120">
    <property type="entry name" value="Pseudouridine synthase"/>
    <property type="match status" value="1"/>
</dbReference>
<dbReference type="InterPro" id="IPR020103">
    <property type="entry name" value="PsdUridine_synth_cat_dom_sf"/>
</dbReference>
<proteinExistence type="inferred from homology"/>
<dbReference type="FunCoup" id="A0A371RJB7">
    <property type="interactions" value="499"/>
</dbReference>
<dbReference type="InterPro" id="IPR002501">
    <property type="entry name" value="PsdUridine_synth_N"/>
</dbReference>
<feature type="domain" description="tRNA pseudouridylate synthase B C-terminal" evidence="7">
    <location>
        <begin position="181"/>
        <end position="220"/>
    </location>
</feature>
<feature type="domain" description="Pseudouridine synthase II N-terminal" evidence="6">
    <location>
        <begin position="32"/>
        <end position="180"/>
    </location>
</feature>
<feature type="active site" description="Nucleophile" evidence="5">
    <location>
        <position position="47"/>
    </location>
</feature>
<evidence type="ECO:0000259" key="7">
    <source>
        <dbReference type="Pfam" id="PF16198"/>
    </source>
</evidence>
<dbReference type="NCBIfam" id="TIGR00431">
    <property type="entry name" value="TruB"/>
    <property type="match status" value="1"/>
</dbReference>
<dbReference type="InParanoid" id="A0A371RJB7"/>
<dbReference type="Pfam" id="PF16198">
    <property type="entry name" value="TruB_C_2"/>
    <property type="match status" value="1"/>
</dbReference>